<dbReference type="RefSeq" id="WP_052219492.1">
    <property type="nucleotide sequence ID" value="NZ_JSWD01000034.1"/>
</dbReference>
<evidence type="ECO:0000313" key="6">
    <source>
        <dbReference type="EMBL" id="RXI57080.1"/>
    </source>
</evidence>
<comment type="caution">
    <text evidence="6">The sequence shown here is derived from an EMBL/GenBank/DDBJ whole genome shotgun (WGS) entry which is preliminary data.</text>
</comment>
<dbReference type="InterPro" id="IPR012337">
    <property type="entry name" value="RNaseH-like_sf"/>
</dbReference>
<dbReference type="InterPro" id="IPR036397">
    <property type="entry name" value="RNaseH_sf"/>
</dbReference>
<feature type="transmembrane region" description="Helical" evidence="4">
    <location>
        <begin position="20"/>
        <end position="52"/>
    </location>
</feature>
<evidence type="ECO:0000256" key="4">
    <source>
        <dbReference type="SAM" id="Phobius"/>
    </source>
</evidence>
<keyword evidence="4" id="KW-0812">Transmembrane</keyword>
<evidence type="ECO:0000256" key="1">
    <source>
        <dbReference type="ARBA" id="ARBA00022722"/>
    </source>
</evidence>
<dbReference type="NCBIfam" id="TIGR00573">
    <property type="entry name" value="dnaq"/>
    <property type="match status" value="1"/>
</dbReference>
<dbReference type="Pfam" id="PF00929">
    <property type="entry name" value="RNase_T"/>
    <property type="match status" value="1"/>
</dbReference>
<dbReference type="GO" id="GO:0004527">
    <property type="term" value="F:exonuclease activity"/>
    <property type="evidence" value="ECO:0007669"/>
    <property type="project" value="UniProtKB-KW"/>
</dbReference>
<dbReference type="Gene3D" id="3.30.420.10">
    <property type="entry name" value="Ribonuclease H-like superfamily/Ribonuclease H"/>
    <property type="match status" value="1"/>
</dbReference>
<dbReference type="Proteomes" id="UP000290273">
    <property type="component" value="Unassembled WGS sequence"/>
</dbReference>
<keyword evidence="2" id="KW-0378">Hydrolase</keyword>
<dbReference type="SMART" id="SM00479">
    <property type="entry name" value="EXOIII"/>
    <property type="match status" value="1"/>
</dbReference>
<keyword evidence="1" id="KW-0540">Nuclease</keyword>
<evidence type="ECO:0000259" key="5">
    <source>
        <dbReference type="SMART" id="SM00479"/>
    </source>
</evidence>
<sequence>MENNLEELQNNLQRYKKNSMIFALIEVICIFLVFFNLIFALMVVIAFIIYLFNYLKAKEIKKEIDKISLKKKSESKIGSDEFIYSYINNDNETETEVKEELEDIYIKSFNNVPKYDLNKELDDKYFKSLLRTKEIDYDIFVKYPNTTKKSYDFVVLDFETTGLNPVNDEIIQIGAIKFEYYEPVEIFSTYIKPNKKIPKRITQINSITNETVENSPNIEDVLPKLLDFIGDSYIVAHNAPFDMSFLLNNLYKYNFKKPKNKAIDTLKLSRCKLREYDFDKDKEVKLKTYKLEELKCRFNLWNLDSHDALSDCKVCAYIYMNIIKQYGDTYCLY</sequence>
<evidence type="ECO:0000313" key="7">
    <source>
        <dbReference type="Proteomes" id="UP000290273"/>
    </source>
</evidence>
<gene>
    <name evidence="6" type="ORF">DP131_05795</name>
</gene>
<dbReference type="PANTHER" id="PTHR30231:SF4">
    <property type="entry name" value="PROTEIN NEN2"/>
    <property type="match status" value="1"/>
</dbReference>
<protein>
    <submittedName>
        <fullName evidence="6">3'-5' exonuclease</fullName>
    </submittedName>
</protein>
<evidence type="ECO:0000256" key="3">
    <source>
        <dbReference type="ARBA" id="ARBA00022839"/>
    </source>
</evidence>
<dbReference type="SUPFAM" id="SSF53098">
    <property type="entry name" value="Ribonuclease H-like"/>
    <property type="match status" value="1"/>
</dbReference>
<dbReference type="InterPro" id="IPR006054">
    <property type="entry name" value="DnaQ"/>
</dbReference>
<dbReference type="InterPro" id="IPR013520">
    <property type="entry name" value="Ribonucl_H"/>
</dbReference>
<dbReference type="PANTHER" id="PTHR30231">
    <property type="entry name" value="DNA POLYMERASE III SUBUNIT EPSILON"/>
    <property type="match status" value="1"/>
</dbReference>
<dbReference type="EMBL" id="QMAU01000025">
    <property type="protein sequence ID" value="RXI57080.1"/>
    <property type="molecule type" value="Genomic_DNA"/>
</dbReference>
<keyword evidence="3 6" id="KW-0269">Exonuclease</keyword>
<evidence type="ECO:0000256" key="2">
    <source>
        <dbReference type="ARBA" id="ARBA00022801"/>
    </source>
</evidence>
<keyword evidence="4" id="KW-1133">Transmembrane helix</keyword>
<proteinExistence type="predicted"/>
<name>A0ABY0ETB4_CLOTA</name>
<dbReference type="CDD" id="cd06127">
    <property type="entry name" value="DEDDh"/>
    <property type="match status" value="1"/>
</dbReference>
<feature type="domain" description="Exonuclease" evidence="5">
    <location>
        <begin position="152"/>
        <end position="328"/>
    </location>
</feature>
<organism evidence="6 7">
    <name type="scientific">Clostridium tetani</name>
    <dbReference type="NCBI Taxonomy" id="1513"/>
    <lineage>
        <taxon>Bacteria</taxon>
        <taxon>Bacillati</taxon>
        <taxon>Bacillota</taxon>
        <taxon>Clostridia</taxon>
        <taxon>Eubacteriales</taxon>
        <taxon>Clostridiaceae</taxon>
        <taxon>Clostridium</taxon>
    </lineage>
</organism>
<accession>A0ABY0ETB4</accession>
<reference evidence="6 7" key="1">
    <citation type="submission" date="2018-06" db="EMBL/GenBank/DDBJ databases">
        <title>Genome conservation of Clostridium tetani.</title>
        <authorList>
            <person name="Bruggemann H."/>
            <person name="Popoff M.R."/>
        </authorList>
    </citation>
    <scope>NUCLEOTIDE SEQUENCE [LARGE SCALE GENOMIC DNA]</scope>
    <source>
        <strain evidence="6 7">63.05</strain>
    </source>
</reference>
<keyword evidence="4" id="KW-0472">Membrane</keyword>